<evidence type="ECO:0000313" key="6">
    <source>
        <dbReference type="EMBL" id="TDS84237.1"/>
    </source>
</evidence>
<keyword evidence="7" id="KW-1185">Reference proteome</keyword>
<name>A0A4R7FZK9_9MICC</name>
<dbReference type="AlphaFoldDB" id="A0A4R7FZK9"/>
<accession>A0A4R7FZK9</accession>
<dbReference type="EMBL" id="SOAN01000008">
    <property type="protein sequence ID" value="TDS84237.1"/>
    <property type="molecule type" value="Genomic_DNA"/>
</dbReference>
<protein>
    <submittedName>
        <fullName evidence="6">Methyltransferase family protein</fullName>
    </submittedName>
</protein>
<feature type="compositionally biased region" description="Basic and acidic residues" evidence="4">
    <location>
        <begin position="131"/>
        <end position="146"/>
    </location>
</feature>
<dbReference type="RefSeq" id="WP_051500882.1">
    <property type="nucleotide sequence ID" value="NZ_SOAN01000008.1"/>
</dbReference>
<dbReference type="PANTHER" id="PTHR44942">
    <property type="entry name" value="METHYLTRANSF_11 DOMAIN-CONTAINING PROTEIN"/>
    <property type="match status" value="1"/>
</dbReference>
<dbReference type="Gene3D" id="3.40.50.150">
    <property type="entry name" value="Vaccinia Virus protein VP39"/>
    <property type="match status" value="1"/>
</dbReference>
<keyword evidence="2 6" id="KW-0489">Methyltransferase</keyword>
<evidence type="ECO:0000259" key="5">
    <source>
        <dbReference type="Pfam" id="PF08241"/>
    </source>
</evidence>
<gene>
    <name evidence="6" type="ORF">EV640_10895</name>
</gene>
<feature type="domain" description="Methyltransferase type 11" evidence="5">
    <location>
        <begin position="72"/>
        <end position="197"/>
    </location>
</feature>
<organism evidence="6 7">
    <name type="scientific">Nesterenkonia aurantiaca</name>
    <dbReference type="NCBI Taxonomy" id="1436010"/>
    <lineage>
        <taxon>Bacteria</taxon>
        <taxon>Bacillati</taxon>
        <taxon>Actinomycetota</taxon>
        <taxon>Actinomycetes</taxon>
        <taxon>Micrococcales</taxon>
        <taxon>Micrococcaceae</taxon>
        <taxon>Nesterenkonia</taxon>
    </lineage>
</organism>
<feature type="region of interest" description="Disordered" evidence="4">
    <location>
        <begin position="1"/>
        <end position="25"/>
    </location>
</feature>
<dbReference type="InterPro" id="IPR029063">
    <property type="entry name" value="SAM-dependent_MTases_sf"/>
</dbReference>
<dbReference type="Pfam" id="PF08241">
    <property type="entry name" value="Methyltransf_11"/>
    <property type="match status" value="1"/>
</dbReference>
<evidence type="ECO:0000313" key="7">
    <source>
        <dbReference type="Proteomes" id="UP000294506"/>
    </source>
</evidence>
<evidence type="ECO:0000256" key="4">
    <source>
        <dbReference type="SAM" id="MobiDB-lite"/>
    </source>
</evidence>
<dbReference type="SUPFAM" id="SSF53335">
    <property type="entry name" value="S-adenosyl-L-methionine-dependent methyltransferases"/>
    <property type="match status" value="1"/>
</dbReference>
<evidence type="ECO:0000256" key="3">
    <source>
        <dbReference type="ARBA" id="ARBA00022679"/>
    </source>
</evidence>
<reference evidence="6 7" key="1">
    <citation type="submission" date="2019-03" db="EMBL/GenBank/DDBJ databases">
        <title>Genomic Encyclopedia of Type Strains, Phase III (KMG-III): the genomes of soil and plant-associated and newly described type strains.</title>
        <authorList>
            <person name="Whitman W."/>
        </authorList>
    </citation>
    <scope>NUCLEOTIDE SEQUENCE [LARGE SCALE GENOMIC DNA]</scope>
    <source>
        <strain evidence="6 7">DSM 27373</strain>
    </source>
</reference>
<sequence length="317" mass="35266">MPSRPKPRPAQQALITDPERRRRLGAAFTDDTSLEEAWRYDALRPRYPQALLDQLLETAGHSGSPAEPVIAELGAGTGILTRELLARGARVHAVEPSAAMTEVLRARSADQQQRNQPGRELGLEPGQEPDPEPRHEPGKEPGHEDPRLQVHLSTAEATGLSQASCDVVVAAQAWHWFDDDLVQEEVRRILRPHGVLAVLANYLDTSVPWVHRLTRIMRAGDVYRPGWTPLVDPAHFSAWETTLTRWERGITPEQIRELGTTLSSWLSADESARARRRSNLDWYLDEHLALTPGEPVALPYLTVLHTSVSRVPGAPVS</sequence>
<dbReference type="GO" id="GO:0032259">
    <property type="term" value="P:methylation"/>
    <property type="evidence" value="ECO:0007669"/>
    <property type="project" value="UniProtKB-KW"/>
</dbReference>
<dbReference type="Proteomes" id="UP000294506">
    <property type="component" value="Unassembled WGS sequence"/>
</dbReference>
<dbReference type="InterPro" id="IPR051052">
    <property type="entry name" value="Diverse_substrate_MTase"/>
</dbReference>
<dbReference type="PANTHER" id="PTHR44942:SF4">
    <property type="entry name" value="METHYLTRANSFERASE TYPE 11 DOMAIN-CONTAINING PROTEIN"/>
    <property type="match status" value="1"/>
</dbReference>
<dbReference type="CDD" id="cd02440">
    <property type="entry name" value="AdoMet_MTases"/>
    <property type="match status" value="1"/>
</dbReference>
<dbReference type="GO" id="GO:0008757">
    <property type="term" value="F:S-adenosylmethionine-dependent methyltransferase activity"/>
    <property type="evidence" value="ECO:0007669"/>
    <property type="project" value="InterPro"/>
</dbReference>
<keyword evidence="3 6" id="KW-0808">Transferase</keyword>
<proteinExistence type="inferred from homology"/>
<comment type="caution">
    <text evidence="6">The sequence shown here is derived from an EMBL/GenBank/DDBJ whole genome shotgun (WGS) entry which is preliminary data.</text>
</comment>
<evidence type="ECO:0000256" key="2">
    <source>
        <dbReference type="ARBA" id="ARBA00022603"/>
    </source>
</evidence>
<dbReference type="InterPro" id="IPR013216">
    <property type="entry name" value="Methyltransf_11"/>
</dbReference>
<comment type="similarity">
    <text evidence="1">Belongs to the methyltransferase superfamily.</text>
</comment>
<feature type="region of interest" description="Disordered" evidence="4">
    <location>
        <begin position="107"/>
        <end position="146"/>
    </location>
</feature>
<evidence type="ECO:0000256" key="1">
    <source>
        <dbReference type="ARBA" id="ARBA00008361"/>
    </source>
</evidence>